<dbReference type="RefSeq" id="WP_142871502.1">
    <property type="nucleotide sequence ID" value="NZ_CP045503.2"/>
</dbReference>
<keyword evidence="3" id="KW-1185">Reference proteome</keyword>
<organism evidence="2 3">
    <name type="scientific">Shewanella eurypsychrophilus</name>
    <dbReference type="NCBI Taxonomy" id="2593656"/>
    <lineage>
        <taxon>Bacteria</taxon>
        <taxon>Pseudomonadati</taxon>
        <taxon>Pseudomonadota</taxon>
        <taxon>Gammaproteobacteria</taxon>
        <taxon>Alteromonadales</taxon>
        <taxon>Shewanellaceae</taxon>
        <taxon>Shewanella</taxon>
    </lineage>
</organism>
<accession>A0ABX6VC68</accession>
<dbReference type="Gene3D" id="1.10.287.3020">
    <property type="match status" value="1"/>
</dbReference>
<reference evidence="2" key="1">
    <citation type="submission" date="2021-07" db="EMBL/GenBank/DDBJ databases">
        <title>Shewanella sp. YLB-07 whole genome sequence.</title>
        <authorList>
            <person name="Yu L."/>
        </authorList>
    </citation>
    <scope>NUCLEOTIDE SEQUENCE</scope>
    <source>
        <strain evidence="2">YLB-08</strain>
    </source>
</reference>
<evidence type="ECO:0000313" key="3">
    <source>
        <dbReference type="Proteomes" id="UP000316416"/>
    </source>
</evidence>
<dbReference type="InterPro" id="IPR021490">
    <property type="entry name" value="DUF3144"/>
</dbReference>
<dbReference type="EMBL" id="CP045503">
    <property type="protein sequence ID" value="QPG59408.1"/>
    <property type="molecule type" value="Genomic_DNA"/>
</dbReference>
<evidence type="ECO:0000256" key="1">
    <source>
        <dbReference type="SAM" id="MobiDB-lite"/>
    </source>
</evidence>
<dbReference type="Pfam" id="PF11342">
    <property type="entry name" value="DUF3144"/>
    <property type="match status" value="1"/>
</dbReference>
<protein>
    <submittedName>
        <fullName evidence="2">DUF3144 domain-containing protein</fullName>
    </submittedName>
</protein>
<evidence type="ECO:0000313" key="2">
    <source>
        <dbReference type="EMBL" id="QPG59408.1"/>
    </source>
</evidence>
<feature type="region of interest" description="Disordered" evidence="1">
    <location>
        <begin position="79"/>
        <end position="119"/>
    </location>
</feature>
<feature type="compositionally biased region" description="Basic and acidic residues" evidence="1">
    <location>
        <begin position="93"/>
        <end position="109"/>
    </location>
</feature>
<name>A0ABX6VC68_9GAMM</name>
<proteinExistence type="predicted"/>
<dbReference type="Proteomes" id="UP000316416">
    <property type="component" value="Chromosome"/>
</dbReference>
<sequence>MSEAEKETTIFQLADQFIALANELSAKEQDVSKVGTAMRFAASRFNAFEASLKSADLSAERDNAIEWFTSEYKEMLTDNLNDHIKNPPASSKQEAKEPASSKQEAKEPANDDAVQVFTS</sequence>
<gene>
    <name evidence="2" type="ORF">FM038_019975</name>
</gene>